<organism evidence="1">
    <name type="scientific">Oryza brachyantha</name>
    <name type="common">malo sina</name>
    <dbReference type="NCBI Taxonomy" id="4533"/>
    <lineage>
        <taxon>Eukaryota</taxon>
        <taxon>Viridiplantae</taxon>
        <taxon>Streptophyta</taxon>
        <taxon>Embryophyta</taxon>
        <taxon>Tracheophyta</taxon>
        <taxon>Spermatophyta</taxon>
        <taxon>Magnoliopsida</taxon>
        <taxon>Liliopsida</taxon>
        <taxon>Poales</taxon>
        <taxon>Poaceae</taxon>
        <taxon>BOP clade</taxon>
        <taxon>Oryzoideae</taxon>
        <taxon>Oryzeae</taxon>
        <taxon>Oryzinae</taxon>
        <taxon>Oryza</taxon>
    </lineage>
</organism>
<keyword evidence="2" id="KW-1185">Reference proteome</keyword>
<sequence length="65" mass="7558">LLFFYLFCSEEISNPFHSLHDCIHQNRSLVAFHPRVPSSNLLLARSSHIGQIKFSRISITFSCFF</sequence>
<dbReference type="AlphaFoldDB" id="J3ND32"/>
<evidence type="ECO:0000313" key="2">
    <source>
        <dbReference type="Proteomes" id="UP000006038"/>
    </source>
</evidence>
<proteinExistence type="predicted"/>
<accession>J3ND32</accession>
<dbReference type="HOGENOM" id="CLU_2856534_0_0_1"/>
<evidence type="ECO:0000313" key="1">
    <source>
        <dbReference type="EnsemblPlants" id="OB12G18900.1"/>
    </source>
</evidence>
<dbReference type="EnsemblPlants" id="OB12G18900.1">
    <property type="protein sequence ID" value="OB12G18900.1"/>
    <property type="gene ID" value="OB12G18900"/>
</dbReference>
<protein>
    <submittedName>
        <fullName evidence="1">Uncharacterized protein</fullName>
    </submittedName>
</protein>
<reference evidence="1" key="1">
    <citation type="journal article" date="2013" name="Nat. Commun.">
        <title>Whole-genome sequencing of Oryza brachyantha reveals mechanisms underlying Oryza genome evolution.</title>
        <authorList>
            <person name="Chen J."/>
            <person name="Huang Q."/>
            <person name="Gao D."/>
            <person name="Wang J."/>
            <person name="Lang Y."/>
            <person name="Liu T."/>
            <person name="Li B."/>
            <person name="Bai Z."/>
            <person name="Luis Goicoechea J."/>
            <person name="Liang C."/>
            <person name="Chen C."/>
            <person name="Zhang W."/>
            <person name="Sun S."/>
            <person name="Liao Y."/>
            <person name="Zhang X."/>
            <person name="Yang L."/>
            <person name="Song C."/>
            <person name="Wang M."/>
            <person name="Shi J."/>
            <person name="Liu G."/>
            <person name="Liu J."/>
            <person name="Zhou H."/>
            <person name="Zhou W."/>
            <person name="Yu Q."/>
            <person name="An N."/>
            <person name="Chen Y."/>
            <person name="Cai Q."/>
            <person name="Wang B."/>
            <person name="Liu B."/>
            <person name="Min J."/>
            <person name="Huang Y."/>
            <person name="Wu H."/>
            <person name="Li Z."/>
            <person name="Zhang Y."/>
            <person name="Yin Y."/>
            <person name="Song W."/>
            <person name="Jiang J."/>
            <person name="Jackson S.A."/>
            <person name="Wing R.A."/>
            <person name="Wang J."/>
            <person name="Chen M."/>
        </authorList>
    </citation>
    <scope>NUCLEOTIDE SEQUENCE [LARGE SCALE GENOMIC DNA]</scope>
    <source>
        <strain evidence="1">cv. IRGC 101232</strain>
    </source>
</reference>
<reference evidence="1" key="2">
    <citation type="submission" date="2013-04" db="UniProtKB">
        <authorList>
            <consortium name="EnsemblPlants"/>
        </authorList>
    </citation>
    <scope>IDENTIFICATION</scope>
</reference>
<name>J3ND32_ORYBR</name>
<dbReference type="Gramene" id="OB12G18900.1">
    <property type="protein sequence ID" value="OB12G18900.1"/>
    <property type="gene ID" value="OB12G18900"/>
</dbReference>
<dbReference type="Proteomes" id="UP000006038">
    <property type="component" value="Chromosome 12"/>
</dbReference>